<comment type="caution">
    <text evidence="2">The sequence shown here is derived from an EMBL/GenBank/DDBJ whole genome shotgun (WGS) entry which is preliminary data.</text>
</comment>
<evidence type="ECO:0000313" key="3">
    <source>
        <dbReference type="Proteomes" id="UP000282211"/>
    </source>
</evidence>
<keyword evidence="1" id="KW-0472">Membrane</keyword>
<dbReference type="Gene3D" id="2.40.230.20">
    <property type="entry name" value="Nucleoside-specific channel-forming protein, Tsx-like"/>
    <property type="match status" value="1"/>
</dbReference>
<sequence>MLVHLIPIVWRVLNNFWQIGFVVFICAIWPVAAFAKDDGLIQWHSTNVQLLRGSGYALGSSQREIITLQHAHGWTLGDNMVFYDATLSGQDYFEWHSRLSLKKIRKAPVKIGPVKDILLASTLEVPEKGSARYLFGVGADWTIPGFKFFATNFYLRDNPDLAGHTWATTFAWKKTFAVRGQPFLFDGFVDMAGSEGTRSGYQLAAPTLLADIGTHLGQADKLFLGIEYQHWNNKFGLKDVDERVAQLQLRWVLD</sequence>
<protein>
    <submittedName>
        <fullName evidence="2">Nucleoside-specific outer membrane channel protein Tsx</fullName>
    </submittedName>
</protein>
<dbReference type="Proteomes" id="UP000282211">
    <property type="component" value="Unassembled WGS sequence"/>
</dbReference>
<gene>
    <name evidence="2" type="ORF">DES40_1781</name>
</gene>
<evidence type="ECO:0000256" key="1">
    <source>
        <dbReference type="SAM" id="Phobius"/>
    </source>
</evidence>
<keyword evidence="3" id="KW-1185">Reference proteome</keyword>
<dbReference type="InterPro" id="IPR036777">
    <property type="entry name" value="Channel_Tsx-like_sf"/>
</dbReference>
<dbReference type="GO" id="GO:0009279">
    <property type="term" value="C:cell outer membrane"/>
    <property type="evidence" value="ECO:0007669"/>
    <property type="project" value="InterPro"/>
</dbReference>
<dbReference type="InParanoid" id="A0A420WDH6"/>
<keyword evidence="1" id="KW-0812">Transmembrane</keyword>
<dbReference type="EMBL" id="RBII01000002">
    <property type="protein sequence ID" value="RKQ69005.1"/>
    <property type="molecule type" value="Genomic_DNA"/>
</dbReference>
<dbReference type="SUPFAM" id="SSF111364">
    <property type="entry name" value="Tsx-like channel"/>
    <property type="match status" value="1"/>
</dbReference>
<reference evidence="2 3" key="1">
    <citation type="submission" date="2018-10" db="EMBL/GenBank/DDBJ databases">
        <title>Genomic Encyclopedia of Type Strains, Phase IV (KMG-IV): sequencing the most valuable type-strain genomes for metagenomic binning, comparative biology and taxonomic classification.</title>
        <authorList>
            <person name="Goeker M."/>
        </authorList>
    </citation>
    <scope>NUCLEOTIDE SEQUENCE [LARGE SCALE GENOMIC DNA]</scope>
    <source>
        <strain evidence="2 3">DSM 22008</strain>
    </source>
</reference>
<feature type="transmembrane region" description="Helical" evidence="1">
    <location>
        <begin position="16"/>
        <end position="35"/>
    </location>
</feature>
<evidence type="ECO:0000313" key="2">
    <source>
        <dbReference type="EMBL" id="RKQ69005.1"/>
    </source>
</evidence>
<name>A0A420WDH6_9PROT</name>
<dbReference type="AlphaFoldDB" id="A0A420WDH6"/>
<organism evidence="2 3">
    <name type="scientific">Litorimonas taeanensis</name>
    <dbReference type="NCBI Taxonomy" id="568099"/>
    <lineage>
        <taxon>Bacteria</taxon>
        <taxon>Pseudomonadati</taxon>
        <taxon>Pseudomonadota</taxon>
        <taxon>Alphaproteobacteria</taxon>
        <taxon>Maricaulales</taxon>
        <taxon>Robiginitomaculaceae</taxon>
    </lineage>
</organism>
<proteinExistence type="predicted"/>
<keyword evidence="1" id="KW-1133">Transmembrane helix</keyword>
<accession>A0A420WDH6</accession>